<feature type="transmembrane region" description="Helical" evidence="1">
    <location>
        <begin position="38"/>
        <end position="58"/>
    </location>
</feature>
<keyword evidence="1" id="KW-0472">Membrane</keyword>
<accession>A0A4Y7REC5</accession>
<dbReference type="RefSeq" id="WP_190238844.1">
    <property type="nucleotide sequence ID" value="NZ_QFGA01000001.1"/>
</dbReference>
<evidence type="ECO:0000313" key="2">
    <source>
        <dbReference type="EMBL" id="TEB06667.1"/>
    </source>
</evidence>
<evidence type="ECO:0000256" key="1">
    <source>
        <dbReference type="SAM" id="Phobius"/>
    </source>
</evidence>
<keyword evidence="3" id="KW-1185">Reference proteome</keyword>
<dbReference type="Proteomes" id="UP000298324">
    <property type="component" value="Unassembled WGS sequence"/>
</dbReference>
<sequence>MGNNKSTVTGRYIFFVGVGSFFLAVVFTFLSETITSRLNSIILSTVFLIVIIIINALADLLGTSVTAASHTPFNAKSSKKVKGAPQGLRLIRNADKVANIANDVVGDITTTISGALGISIVIQIMNLGPGFSQFWLNVLITALIASIIVSTKAIGKKIALSHPDDVIFVAGKLLAGIEDITGRSSMQKRRVPRNKKGG</sequence>
<evidence type="ECO:0000313" key="3">
    <source>
        <dbReference type="Proteomes" id="UP000298324"/>
    </source>
</evidence>
<proteinExistence type="predicted"/>
<reference evidence="2 3" key="1">
    <citation type="journal article" date="2018" name="Environ. Microbiol.">
        <title>Novel energy conservation strategies and behaviour of Pelotomaculum schinkii driving syntrophic propionate catabolism.</title>
        <authorList>
            <person name="Hidalgo-Ahumada C.A.P."/>
            <person name="Nobu M.K."/>
            <person name="Narihiro T."/>
            <person name="Tamaki H."/>
            <person name="Liu W.T."/>
            <person name="Kamagata Y."/>
            <person name="Stams A.J.M."/>
            <person name="Imachi H."/>
            <person name="Sousa D.Z."/>
        </authorList>
    </citation>
    <scope>NUCLEOTIDE SEQUENCE [LARGE SCALE GENOMIC DNA]</scope>
    <source>
        <strain evidence="2 3">HH</strain>
    </source>
</reference>
<comment type="caution">
    <text evidence="2">The sequence shown here is derived from an EMBL/GenBank/DDBJ whole genome shotgun (WGS) entry which is preliminary data.</text>
</comment>
<protein>
    <recommendedName>
        <fullName evidence="4">CNNM transmembrane domain-containing protein</fullName>
    </recommendedName>
</protein>
<keyword evidence="1" id="KW-0812">Transmembrane</keyword>
<evidence type="ECO:0008006" key="4">
    <source>
        <dbReference type="Google" id="ProtNLM"/>
    </source>
</evidence>
<organism evidence="2 3">
    <name type="scientific">Pelotomaculum schinkii</name>
    <dbReference type="NCBI Taxonomy" id="78350"/>
    <lineage>
        <taxon>Bacteria</taxon>
        <taxon>Bacillati</taxon>
        <taxon>Bacillota</taxon>
        <taxon>Clostridia</taxon>
        <taxon>Eubacteriales</taxon>
        <taxon>Desulfotomaculaceae</taxon>
        <taxon>Pelotomaculum</taxon>
    </lineage>
</organism>
<name>A0A4Y7REC5_9FIRM</name>
<keyword evidence="1" id="KW-1133">Transmembrane helix</keyword>
<gene>
    <name evidence="2" type="ORF">Psch_00199</name>
</gene>
<feature type="transmembrane region" description="Helical" evidence="1">
    <location>
        <begin position="134"/>
        <end position="154"/>
    </location>
</feature>
<dbReference type="EMBL" id="QFGA01000001">
    <property type="protein sequence ID" value="TEB06667.1"/>
    <property type="molecule type" value="Genomic_DNA"/>
</dbReference>
<feature type="transmembrane region" description="Helical" evidence="1">
    <location>
        <begin position="12"/>
        <end position="31"/>
    </location>
</feature>
<dbReference type="AlphaFoldDB" id="A0A4Y7REC5"/>